<name>A0A1A9QFG4_9MOLU</name>
<dbReference type="RefSeq" id="WP_187149922.1">
    <property type="nucleotide sequence ID" value="NZ_LWUJ01000010.1"/>
</dbReference>
<dbReference type="AlphaFoldDB" id="A0A1A9QFG4"/>
<dbReference type="EMBL" id="LWUJ01000010">
    <property type="protein sequence ID" value="OAL10686.1"/>
    <property type="molecule type" value="Genomic_DNA"/>
</dbReference>
<evidence type="ECO:0000313" key="2">
    <source>
        <dbReference type="Proteomes" id="UP000077623"/>
    </source>
</evidence>
<reference evidence="2" key="1">
    <citation type="submission" date="2016-04" db="EMBL/GenBank/DDBJ databases">
        <authorList>
            <person name="Quiroz-Castaneda R.E."/>
            <person name="Martinez-Ocampo F."/>
        </authorList>
    </citation>
    <scope>NUCLEOTIDE SEQUENCE [LARGE SCALE GENOMIC DNA]</scope>
    <source>
        <strain evidence="2">INIFAP01</strain>
    </source>
</reference>
<evidence type="ECO:0000313" key="1">
    <source>
        <dbReference type="EMBL" id="OAL10686.1"/>
    </source>
</evidence>
<gene>
    <name evidence="1" type="ORF">A6V39_01280</name>
</gene>
<accession>A0A1A9QFG4</accession>
<comment type="caution">
    <text evidence="1">The sequence shown here is derived from an EMBL/GenBank/DDBJ whole genome shotgun (WGS) entry which is preliminary data.</text>
</comment>
<protein>
    <submittedName>
        <fullName evidence="1">Uncharacterized protein</fullName>
    </submittedName>
</protein>
<sequence>MTLPVKAGLGVLAAGSVAGLGYAGNAYFMNKEETTPKAEESSDTEQQGTAISELITKEYKYILLNTSANDDNTDNEHWKANWEKYKSANSQKETGKDTFKLTSWTKGKQEDLTAELKAKCSSLSGSLVNGRDNDDYRNVANYCGRSVTVYDEAKKNNLEIIDTEKSVIDATWSKKNTNKEKLRTHLEKLEITYDNIDETKIKDGCKKSQTKDKQLTDYQAYYTAYTKVCTKQPEDEQT</sequence>
<organism evidence="1 2">
    <name type="scientific">Candidatus Mycoplasma haematobovis</name>
    <dbReference type="NCBI Taxonomy" id="432608"/>
    <lineage>
        <taxon>Bacteria</taxon>
        <taxon>Bacillati</taxon>
        <taxon>Mycoplasmatota</taxon>
        <taxon>Mollicutes</taxon>
        <taxon>Mycoplasmataceae</taxon>
        <taxon>Mycoplasma</taxon>
    </lineage>
</organism>
<dbReference type="Proteomes" id="UP000077623">
    <property type="component" value="Unassembled WGS sequence"/>
</dbReference>
<proteinExistence type="predicted"/>
<keyword evidence="2" id="KW-1185">Reference proteome</keyword>
<dbReference type="STRING" id="432608.A6V39_01280"/>